<gene>
    <name evidence="7" type="ORF">PV04_07671</name>
</gene>
<dbReference type="InterPro" id="IPR002938">
    <property type="entry name" value="FAD-bd"/>
</dbReference>
<name>A0A0D2FBL7_9EURO</name>
<keyword evidence="5" id="KW-0503">Monooxygenase</keyword>
<reference evidence="7 8" key="1">
    <citation type="submission" date="2015-01" db="EMBL/GenBank/DDBJ databases">
        <title>The Genome Sequence of Capronia semiimmersa CBS27337.</title>
        <authorList>
            <consortium name="The Broad Institute Genomics Platform"/>
            <person name="Cuomo C."/>
            <person name="de Hoog S."/>
            <person name="Gorbushina A."/>
            <person name="Stielow B."/>
            <person name="Teixiera M."/>
            <person name="Abouelleil A."/>
            <person name="Chapman S.B."/>
            <person name="Priest M."/>
            <person name="Young S.K."/>
            <person name="Wortman J."/>
            <person name="Nusbaum C."/>
            <person name="Birren B."/>
        </authorList>
    </citation>
    <scope>NUCLEOTIDE SEQUENCE [LARGE SCALE GENOMIC DNA]</scope>
    <source>
        <strain evidence="7 8">CBS 27337</strain>
    </source>
</reference>
<dbReference type="HOGENOM" id="CLU_009665_19_2_1"/>
<evidence type="ECO:0000313" key="7">
    <source>
        <dbReference type="EMBL" id="KIW65408.1"/>
    </source>
</evidence>
<dbReference type="InterPro" id="IPR036188">
    <property type="entry name" value="FAD/NAD-bd_sf"/>
</dbReference>
<dbReference type="InterPro" id="IPR050493">
    <property type="entry name" value="FAD-dep_Monooxygenase_BioMet"/>
</dbReference>
<evidence type="ECO:0000256" key="5">
    <source>
        <dbReference type="ARBA" id="ARBA00023033"/>
    </source>
</evidence>
<dbReference type="STRING" id="5601.A0A0D2FBL7"/>
<dbReference type="Gene3D" id="3.50.50.60">
    <property type="entry name" value="FAD/NAD(P)-binding domain"/>
    <property type="match status" value="1"/>
</dbReference>
<keyword evidence="4" id="KW-0560">Oxidoreductase</keyword>
<dbReference type="SUPFAM" id="SSF54373">
    <property type="entry name" value="FAD-linked reductases, C-terminal domain"/>
    <property type="match status" value="1"/>
</dbReference>
<feature type="domain" description="FAD-binding" evidence="6">
    <location>
        <begin position="9"/>
        <end position="362"/>
    </location>
</feature>
<dbReference type="PRINTS" id="PR00420">
    <property type="entry name" value="RNGMNOXGNASE"/>
</dbReference>
<dbReference type="GO" id="GO:0071949">
    <property type="term" value="F:FAD binding"/>
    <property type="evidence" value="ECO:0007669"/>
    <property type="project" value="InterPro"/>
</dbReference>
<evidence type="ECO:0000259" key="6">
    <source>
        <dbReference type="Pfam" id="PF01494"/>
    </source>
</evidence>
<comment type="similarity">
    <text evidence="1">Belongs to the paxM FAD-dependent monooxygenase family.</text>
</comment>
<dbReference type="PANTHER" id="PTHR13789">
    <property type="entry name" value="MONOOXYGENASE"/>
    <property type="match status" value="1"/>
</dbReference>
<keyword evidence="2" id="KW-0285">Flavoprotein</keyword>
<dbReference type="Proteomes" id="UP000054266">
    <property type="component" value="Unassembled WGS sequence"/>
</dbReference>
<accession>A0A0D2FBL7</accession>
<evidence type="ECO:0000256" key="1">
    <source>
        <dbReference type="ARBA" id="ARBA00007992"/>
    </source>
</evidence>
<protein>
    <recommendedName>
        <fullName evidence="6">FAD-binding domain-containing protein</fullName>
    </recommendedName>
</protein>
<evidence type="ECO:0000313" key="8">
    <source>
        <dbReference type="Proteomes" id="UP000054266"/>
    </source>
</evidence>
<dbReference type="AlphaFoldDB" id="A0A0D2FBL7"/>
<evidence type="ECO:0000256" key="3">
    <source>
        <dbReference type="ARBA" id="ARBA00022827"/>
    </source>
</evidence>
<dbReference type="SUPFAM" id="SSF51905">
    <property type="entry name" value="FAD/NAD(P)-binding domain"/>
    <property type="match status" value="1"/>
</dbReference>
<organism evidence="7 8">
    <name type="scientific">Phialophora macrospora</name>
    <dbReference type="NCBI Taxonomy" id="1851006"/>
    <lineage>
        <taxon>Eukaryota</taxon>
        <taxon>Fungi</taxon>
        <taxon>Dikarya</taxon>
        <taxon>Ascomycota</taxon>
        <taxon>Pezizomycotina</taxon>
        <taxon>Eurotiomycetes</taxon>
        <taxon>Chaetothyriomycetidae</taxon>
        <taxon>Chaetothyriales</taxon>
        <taxon>Herpotrichiellaceae</taxon>
        <taxon>Phialophora</taxon>
    </lineage>
</organism>
<proteinExistence type="inferred from homology"/>
<sequence length="422" mass="47164">MAEPMWRQLDIAVIGGGIGGFAVATSLRRAGHKVTIYERAHYAGEVGASISCAANGTRWLEDWNVNIEIGKPVILKSLIRHDWSTGEVIDTYDLKDYKETWGYVYYMFHRVNLHEMLMDSATGEGSGIPAKLVLDHKCVDIDLDAGVITFKNGSTAHHDMVVGADGIGSVVRSILGVKVQKTRSRSACLHCIITSDKVKELGLVDYTVNNAIEYWGGQGIHKIVYSPCRYGQINSFYCFSPLEFSKSGNEGWNYEATVEELLEPYGDLDKNLLAIFKNSWDIKPWRLWVHEPYTHWHKGVACIMGDAAHPMMPDQSQGACQAIEDAAALGIIFSKDFGFTQDIQAGLELYQRIRKPRATRVQAASARARENITERIGFSSNTKNPTYRVASEKDKLTIEEMNLYDMKIDISQQAASLTRARI</sequence>
<dbReference type="GO" id="GO:0004497">
    <property type="term" value="F:monooxygenase activity"/>
    <property type="evidence" value="ECO:0007669"/>
    <property type="project" value="UniProtKB-KW"/>
</dbReference>
<keyword evidence="8" id="KW-1185">Reference proteome</keyword>
<evidence type="ECO:0000256" key="4">
    <source>
        <dbReference type="ARBA" id="ARBA00023002"/>
    </source>
</evidence>
<dbReference type="EMBL" id="KN846960">
    <property type="protein sequence ID" value="KIW65408.1"/>
    <property type="molecule type" value="Genomic_DNA"/>
</dbReference>
<dbReference type="PANTHER" id="PTHR13789:SF172">
    <property type="entry name" value="HYDROXYLASE, PUTATIVE (AFU_ORTHOLOGUE AFUA_1G12410)-RELATED"/>
    <property type="match status" value="1"/>
</dbReference>
<keyword evidence="3" id="KW-0274">FAD</keyword>
<evidence type="ECO:0000256" key="2">
    <source>
        <dbReference type="ARBA" id="ARBA00022630"/>
    </source>
</evidence>
<dbReference type="Pfam" id="PF01494">
    <property type="entry name" value="FAD_binding_3"/>
    <property type="match status" value="1"/>
</dbReference>